<keyword evidence="3" id="KW-1185">Reference proteome</keyword>
<name>A0A919T026_9ACTN</name>
<dbReference type="Proteomes" id="UP000680865">
    <property type="component" value="Unassembled WGS sequence"/>
</dbReference>
<proteinExistence type="predicted"/>
<evidence type="ECO:0000313" key="3">
    <source>
        <dbReference type="Proteomes" id="UP000680865"/>
    </source>
</evidence>
<dbReference type="Gene3D" id="1.20.1260.10">
    <property type="match status" value="1"/>
</dbReference>
<dbReference type="RefSeq" id="WP_213001496.1">
    <property type="nucleotide sequence ID" value="NZ_BAAATW010000001.1"/>
</dbReference>
<dbReference type="InterPro" id="IPR012347">
    <property type="entry name" value="Ferritin-like"/>
</dbReference>
<dbReference type="EMBL" id="BOQP01000042">
    <property type="protein sequence ID" value="GIM80363.1"/>
    <property type="molecule type" value="Genomic_DNA"/>
</dbReference>
<sequence>MSGEIAAALAAEEAAIYAYGILGVKLTTKGDLTEARSSEAIHRDRRDALVLTLAALKASTAPAPAGYELPFEITDRDTALKLAIQVEDGVAQAWRAVLPVTQDGERATALSALTDAAVRAARWRRLGKVSPATLAWPGRP</sequence>
<feature type="domain" description="DUF4439" evidence="1">
    <location>
        <begin position="6"/>
        <end position="139"/>
    </location>
</feature>
<dbReference type="InterPro" id="IPR029447">
    <property type="entry name" value="DUF4439"/>
</dbReference>
<protein>
    <recommendedName>
        <fullName evidence="1">DUF4439 domain-containing protein</fullName>
    </recommendedName>
</protein>
<dbReference type="Pfam" id="PF14530">
    <property type="entry name" value="DUF4439"/>
    <property type="match status" value="1"/>
</dbReference>
<evidence type="ECO:0000259" key="1">
    <source>
        <dbReference type="Pfam" id="PF14530"/>
    </source>
</evidence>
<gene>
    <name evidence="2" type="ORF">Aco04nite_70320</name>
</gene>
<accession>A0A919T026</accession>
<evidence type="ECO:0000313" key="2">
    <source>
        <dbReference type="EMBL" id="GIM80363.1"/>
    </source>
</evidence>
<reference evidence="2" key="1">
    <citation type="submission" date="2021-03" db="EMBL/GenBank/DDBJ databases">
        <title>Whole genome shotgun sequence of Actinoplanes consettensis NBRC 14913.</title>
        <authorList>
            <person name="Komaki H."/>
            <person name="Tamura T."/>
        </authorList>
    </citation>
    <scope>NUCLEOTIDE SEQUENCE</scope>
    <source>
        <strain evidence="2">NBRC 14913</strain>
    </source>
</reference>
<comment type="caution">
    <text evidence="2">The sequence shown here is derived from an EMBL/GenBank/DDBJ whole genome shotgun (WGS) entry which is preliminary data.</text>
</comment>
<dbReference type="SUPFAM" id="SSF47240">
    <property type="entry name" value="Ferritin-like"/>
    <property type="match status" value="1"/>
</dbReference>
<dbReference type="AlphaFoldDB" id="A0A919T026"/>
<dbReference type="InterPro" id="IPR009078">
    <property type="entry name" value="Ferritin-like_SF"/>
</dbReference>
<organism evidence="2 3">
    <name type="scientific">Winogradskya consettensis</name>
    <dbReference type="NCBI Taxonomy" id="113560"/>
    <lineage>
        <taxon>Bacteria</taxon>
        <taxon>Bacillati</taxon>
        <taxon>Actinomycetota</taxon>
        <taxon>Actinomycetes</taxon>
        <taxon>Micromonosporales</taxon>
        <taxon>Micromonosporaceae</taxon>
        <taxon>Winogradskya</taxon>
    </lineage>
</organism>